<dbReference type="InterPro" id="IPR004358">
    <property type="entry name" value="Sig_transdc_His_kin-like_C"/>
</dbReference>
<dbReference type="InterPro" id="IPR003660">
    <property type="entry name" value="HAMP_dom"/>
</dbReference>
<dbReference type="InterPro" id="IPR050980">
    <property type="entry name" value="2C_sensor_his_kinase"/>
</dbReference>
<comment type="catalytic activity">
    <reaction evidence="1">
        <text>ATP + protein L-histidine = ADP + protein N-phospho-L-histidine.</text>
        <dbReference type="EC" id="2.7.13.3"/>
    </reaction>
</comment>
<dbReference type="InterPro" id="IPR003661">
    <property type="entry name" value="HisK_dim/P_dom"/>
</dbReference>
<evidence type="ECO:0000256" key="10">
    <source>
        <dbReference type="ARBA" id="ARBA00022777"/>
    </source>
</evidence>
<dbReference type="PRINTS" id="PR00344">
    <property type="entry name" value="BCTRLSENSOR"/>
</dbReference>
<feature type="domain" description="HAMP" evidence="17">
    <location>
        <begin position="181"/>
        <end position="233"/>
    </location>
</feature>
<dbReference type="Proteomes" id="UP001226084">
    <property type="component" value="Unassembled WGS sequence"/>
</dbReference>
<keyword evidence="4" id="KW-1003">Cell membrane</keyword>
<dbReference type="AlphaFoldDB" id="A0AAP5E993"/>
<evidence type="ECO:0000256" key="13">
    <source>
        <dbReference type="ARBA" id="ARBA00023012"/>
    </source>
</evidence>
<evidence type="ECO:0000256" key="1">
    <source>
        <dbReference type="ARBA" id="ARBA00000085"/>
    </source>
</evidence>
<dbReference type="RefSeq" id="WP_307106165.1">
    <property type="nucleotide sequence ID" value="NZ_JAUTAS010000001.1"/>
</dbReference>
<protein>
    <recommendedName>
        <fullName evidence="3">histidine kinase</fullName>
        <ecNumber evidence="3">2.7.13.3</ecNumber>
    </recommendedName>
</protein>
<accession>A0AAP5E993</accession>
<dbReference type="Gene3D" id="1.10.287.130">
    <property type="match status" value="1"/>
</dbReference>
<feature type="domain" description="Histidine kinase" evidence="16">
    <location>
        <begin position="241"/>
        <end position="443"/>
    </location>
</feature>
<dbReference type="CDD" id="cd00075">
    <property type="entry name" value="HATPase"/>
    <property type="match status" value="1"/>
</dbReference>
<dbReference type="InterPro" id="IPR036890">
    <property type="entry name" value="HATPase_C_sf"/>
</dbReference>
<keyword evidence="12 15" id="KW-1133">Transmembrane helix</keyword>
<evidence type="ECO:0000256" key="14">
    <source>
        <dbReference type="ARBA" id="ARBA00023136"/>
    </source>
</evidence>
<dbReference type="PANTHER" id="PTHR44936:SF5">
    <property type="entry name" value="SENSOR HISTIDINE KINASE ENVZ"/>
    <property type="match status" value="1"/>
</dbReference>
<dbReference type="SMART" id="SM00388">
    <property type="entry name" value="HisKA"/>
    <property type="match status" value="1"/>
</dbReference>
<evidence type="ECO:0000259" key="16">
    <source>
        <dbReference type="PROSITE" id="PS50109"/>
    </source>
</evidence>
<dbReference type="InterPro" id="IPR036097">
    <property type="entry name" value="HisK_dim/P_sf"/>
</dbReference>
<dbReference type="GO" id="GO:0005524">
    <property type="term" value="F:ATP binding"/>
    <property type="evidence" value="ECO:0007669"/>
    <property type="project" value="UniProtKB-KW"/>
</dbReference>
<comment type="subcellular location">
    <subcellularLocation>
        <location evidence="2">Cell inner membrane</location>
        <topology evidence="2">Multi-pass membrane protein</topology>
    </subcellularLocation>
</comment>
<dbReference type="InterPro" id="IPR005467">
    <property type="entry name" value="His_kinase_dom"/>
</dbReference>
<evidence type="ECO:0000256" key="15">
    <source>
        <dbReference type="SAM" id="Phobius"/>
    </source>
</evidence>
<keyword evidence="6" id="KW-0597">Phosphoprotein</keyword>
<evidence type="ECO:0000313" key="19">
    <source>
        <dbReference type="Proteomes" id="UP001226084"/>
    </source>
</evidence>
<evidence type="ECO:0000256" key="9">
    <source>
        <dbReference type="ARBA" id="ARBA00022741"/>
    </source>
</evidence>
<evidence type="ECO:0000256" key="11">
    <source>
        <dbReference type="ARBA" id="ARBA00022840"/>
    </source>
</evidence>
<dbReference type="EMBL" id="JAUTAS010000001">
    <property type="protein sequence ID" value="MDQ1107450.1"/>
    <property type="molecule type" value="Genomic_DNA"/>
</dbReference>
<dbReference type="PROSITE" id="PS50109">
    <property type="entry name" value="HIS_KIN"/>
    <property type="match status" value="1"/>
</dbReference>
<organism evidence="18 19">
    <name type="scientific">Stenotrophomonas rhizophila</name>
    <dbReference type="NCBI Taxonomy" id="216778"/>
    <lineage>
        <taxon>Bacteria</taxon>
        <taxon>Pseudomonadati</taxon>
        <taxon>Pseudomonadota</taxon>
        <taxon>Gammaproteobacteria</taxon>
        <taxon>Lysobacterales</taxon>
        <taxon>Lysobacteraceae</taxon>
        <taxon>Stenotrophomonas</taxon>
    </lineage>
</organism>
<reference evidence="18" key="1">
    <citation type="submission" date="2023-07" db="EMBL/GenBank/DDBJ databases">
        <title>Functional and genomic diversity of the sorghum phyllosphere microbiome.</title>
        <authorList>
            <person name="Shade A."/>
        </authorList>
    </citation>
    <scope>NUCLEOTIDE SEQUENCE</scope>
    <source>
        <strain evidence="18">SORGH_AS_0457</strain>
    </source>
</reference>
<name>A0AAP5E993_9GAMM</name>
<evidence type="ECO:0000256" key="7">
    <source>
        <dbReference type="ARBA" id="ARBA00022679"/>
    </source>
</evidence>
<proteinExistence type="predicted"/>
<evidence type="ECO:0000256" key="8">
    <source>
        <dbReference type="ARBA" id="ARBA00022692"/>
    </source>
</evidence>
<evidence type="ECO:0000256" key="12">
    <source>
        <dbReference type="ARBA" id="ARBA00022989"/>
    </source>
</evidence>
<dbReference type="PROSITE" id="PS50885">
    <property type="entry name" value="HAMP"/>
    <property type="match status" value="1"/>
</dbReference>
<sequence>MNAPAHRRRFSWLPRTLGARLLLILAAGMLLAHGLSFALLFHERATATRAMMLSNMEDDVPLSVALLEHLSPAERTAWLPQLERRTYRYLLRPAQPGSALASERARQVAGLIDDSLAHRYALRPRAVSASPERYEVELTLADGQPLTIEVTPSLLPIARWLPWVLAAQVLVLLGCVWLAVRLATRPLVRLAEAADRLDVAGQGDAISEQGPQEVEAAARALNALQSRVAAHVSERMQILAAISHDLQTPITRLRLRIESLDETPAQERLLGDVTQLSQLVREGIDYARSATVSMGTPVQLDLPAFLDSVVGDYEEVGKPVRRVAAGAQATLPTHPQVLRRVVQNLIDNALAYAGSADVGLTVGAHGEVSIDVMDRGPGIPEASLAAVLQPFHRLEPSRGRASGGTGLGLAIADQLARALGGRLILANREGGGLRATLELRRENAAVRTKPALESI</sequence>
<evidence type="ECO:0000256" key="4">
    <source>
        <dbReference type="ARBA" id="ARBA00022475"/>
    </source>
</evidence>
<keyword evidence="5" id="KW-0997">Cell inner membrane</keyword>
<dbReference type="CDD" id="cd00082">
    <property type="entry name" value="HisKA"/>
    <property type="match status" value="1"/>
</dbReference>
<comment type="caution">
    <text evidence="18">The sequence shown here is derived from an EMBL/GenBank/DDBJ whole genome shotgun (WGS) entry which is preliminary data.</text>
</comment>
<keyword evidence="7" id="KW-0808">Transferase</keyword>
<dbReference type="GO" id="GO:0005886">
    <property type="term" value="C:plasma membrane"/>
    <property type="evidence" value="ECO:0007669"/>
    <property type="project" value="UniProtKB-SubCell"/>
</dbReference>
<evidence type="ECO:0000313" key="18">
    <source>
        <dbReference type="EMBL" id="MDQ1107450.1"/>
    </source>
</evidence>
<gene>
    <name evidence="18" type="ORF">QE424_000609</name>
</gene>
<dbReference type="GO" id="GO:0000155">
    <property type="term" value="F:phosphorelay sensor kinase activity"/>
    <property type="evidence" value="ECO:0007669"/>
    <property type="project" value="InterPro"/>
</dbReference>
<keyword evidence="9" id="KW-0547">Nucleotide-binding</keyword>
<keyword evidence="11" id="KW-0067">ATP-binding</keyword>
<dbReference type="Pfam" id="PF00512">
    <property type="entry name" value="HisKA"/>
    <property type="match status" value="1"/>
</dbReference>
<dbReference type="SUPFAM" id="SSF47384">
    <property type="entry name" value="Homodimeric domain of signal transducing histidine kinase"/>
    <property type="match status" value="1"/>
</dbReference>
<dbReference type="Pfam" id="PF02518">
    <property type="entry name" value="HATPase_c"/>
    <property type="match status" value="1"/>
</dbReference>
<dbReference type="PANTHER" id="PTHR44936">
    <property type="entry name" value="SENSOR PROTEIN CREC"/>
    <property type="match status" value="1"/>
</dbReference>
<keyword evidence="8 15" id="KW-0812">Transmembrane</keyword>
<dbReference type="Gene3D" id="3.30.565.10">
    <property type="entry name" value="Histidine kinase-like ATPase, C-terminal domain"/>
    <property type="match status" value="1"/>
</dbReference>
<dbReference type="EC" id="2.7.13.3" evidence="3"/>
<evidence type="ECO:0000256" key="3">
    <source>
        <dbReference type="ARBA" id="ARBA00012438"/>
    </source>
</evidence>
<evidence type="ECO:0000256" key="5">
    <source>
        <dbReference type="ARBA" id="ARBA00022519"/>
    </source>
</evidence>
<keyword evidence="10 18" id="KW-0418">Kinase</keyword>
<evidence type="ECO:0000256" key="2">
    <source>
        <dbReference type="ARBA" id="ARBA00004429"/>
    </source>
</evidence>
<keyword evidence="13" id="KW-0902">Two-component regulatory system</keyword>
<evidence type="ECO:0000259" key="17">
    <source>
        <dbReference type="PROSITE" id="PS50885"/>
    </source>
</evidence>
<dbReference type="SUPFAM" id="SSF55874">
    <property type="entry name" value="ATPase domain of HSP90 chaperone/DNA topoisomerase II/histidine kinase"/>
    <property type="match status" value="1"/>
</dbReference>
<evidence type="ECO:0000256" key="6">
    <source>
        <dbReference type="ARBA" id="ARBA00022553"/>
    </source>
</evidence>
<feature type="transmembrane region" description="Helical" evidence="15">
    <location>
        <begin position="21"/>
        <end position="42"/>
    </location>
</feature>
<dbReference type="InterPro" id="IPR003594">
    <property type="entry name" value="HATPase_dom"/>
</dbReference>
<keyword evidence="14 15" id="KW-0472">Membrane</keyword>
<dbReference type="SMART" id="SM00387">
    <property type="entry name" value="HATPase_c"/>
    <property type="match status" value="1"/>
</dbReference>